<evidence type="ECO:0000256" key="8">
    <source>
        <dbReference type="ARBA" id="ARBA00023012"/>
    </source>
</evidence>
<keyword evidence="3" id="KW-0597">Phosphoprotein</keyword>
<keyword evidence="5" id="KW-0547">Nucleotide-binding</keyword>
<keyword evidence="9" id="KW-0472">Membrane</keyword>
<gene>
    <name evidence="11" type="ORF">EV193_102335</name>
</gene>
<evidence type="ECO:0000256" key="9">
    <source>
        <dbReference type="SAM" id="Phobius"/>
    </source>
</evidence>
<evidence type="ECO:0000256" key="1">
    <source>
        <dbReference type="ARBA" id="ARBA00000085"/>
    </source>
</evidence>
<keyword evidence="9" id="KW-0812">Transmembrane</keyword>
<feature type="transmembrane region" description="Helical" evidence="9">
    <location>
        <begin position="159"/>
        <end position="184"/>
    </location>
</feature>
<dbReference type="InterPro" id="IPR011712">
    <property type="entry name" value="Sig_transdc_His_kin_sub3_dim/P"/>
</dbReference>
<dbReference type="GO" id="GO:0005524">
    <property type="term" value="F:ATP binding"/>
    <property type="evidence" value="ECO:0007669"/>
    <property type="project" value="UniProtKB-KW"/>
</dbReference>
<evidence type="ECO:0000256" key="2">
    <source>
        <dbReference type="ARBA" id="ARBA00012438"/>
    </source>
</evidence>
<dbReference type="Gene3D" id="1.20.5.1930">
    <property type="match status" value="1"/>
</dbReference>
<protein>
    <recommendedName>
        <fullName evidence="2">histidine kinase</fullName>
        <ecNumber evidence="2">2.7.13.3</ecNumber>
    </recommendedName>
</protein>
<feature type="transmembrane region" description="Helical" evidence="9">
    <location>
        <begin position="114"/>
        <end position="139"/>
    </location>
</feature>
<proteinExistence type="predicted"/>
<dbReference type="InterPro" id="IPR050482">
    <property type="entry name" value="Sensor_HK_TwoCompSys"/>
</dbReference>
<dbReference type="GO" id="GO:0016020">
    <property type="term" value="C:membrane"/>
    <property type="evidence" value="ECO:0007669"/>
    <property type="project" value="InterPro"/>
</dbReference>
<accession>A0A4Q7L2M2</accession>
<feature type="transmembrane region" description="Helical" evidence="9">
    <location>
        <begin position="17"/>
        <end position="39"/>
    </location>
</feature>
<evidence type="ECO:0000256" key="5">
    <source>
        <dbReference type="ARBA" id="ARBA00022741"/>
    </source>
</evidence>
<organism evidence="11 12">
    <name type="scientific">Herbihabitans rhizosphaerae</name>
    <dbReference type="NCBI Taxonomy" id="1872711"/>
    <lineage>
        <taxon>Bacteria</taxon>
        <taxon>Bacillati</taxon>
        <taxon>Actinomycetota</taxon>
        <taxon>Actinomycetes</taxon>
        <taxon>Pseudonocardiales</taxon>
        <taxon>Pseudonocardiaceae</taxon>
        <taxon>Herbihabitans</taxon>
    </lineage>
</organism>
<dbReference type="RefSeq" id="WP_242613192.1">
    <property type="nucleotide sequence ID" value="NZ_SGWQ01000002.1"/>
</dbReference>
<dbReference type="Pfam" id="PF07730">
    <property type="entry name" value="HisKA_3"/>
    <property type="match status" value="1"/>
</dbReference>
<dbReference type="EMBL" id="SGWQ01000002">
    <property type="protein sequence ID" value="RZS43356.1"/>
    <property type="molecule type" value="Genomic_DNA"/>
</dbReference>
<dbReference type="SUPFAM" id="SSF55874">
    <property type="entry name" value="ATPase domain of HSP90 chaperone/DNA topoisomerase II/histidine kinase"/>
    <property type="match status" value="1"/>
</dbReference>
<dbReference type="Gene3D" id="3.30.565.10">
    <property type="entry name" value="Histidine kinase-like ATPase, C-terminal domain"/>
    <property type="match status" value="1"/>
</dbReference>
<comment type="caution">
    <text evidence="11">The sequence shown here is derived from an EMBL/GenBank/DDBJ whole genome shotgun (WGS) entry which is preliminary data.</text>
</comment>
<comment type="catalytic activity">
    <reaction evidence="1">
        <text>ATP + protein L-histidine = ADP + protein N-phospho-L-histidine.</text>
        <dbReference type="EC" id="2.7.13.3"/>
    </reaction>
</comment>
<dbReference type="AlphaFoldDB" id="A0A4Q7L2M2"/>
<feature type="transmembrane region" description="Helical" evidence="9">
    <location>
        <begin position="51"/>
        <end position="73"/>
    </location>
</feature>
<dbReference type="PANTHER" id="PTHR24421:SF10">
    <property type="entry name" value="NITRATE_NITRITE SENSOR PROTEIN NARQ"/>
    <property type="match status" value="1"/>
</dbReference>
<dbReference type="GO" id="GO:0000155">
    <property type="term" value="F:phosphorelay sensor kinase activity"/>
    <property type="evidence" value="ECO:0007669"/>
    <property type="project" value="InterPro"/>
</dbReference>
<evidence type="ECO:0000256" key="6">
    <source>
        <dbReference type="ARBA" id="ARBA00022777"/>
    </source>
</evidence>
<sequence>MRTVLGPLISPSTYRRWAYLIMGGALLVPFVLLAIFMVPLTLPAGSEATPVLSLVLLVLLFCVLVLVSFIPAVRLVEATAARELLGERVPAAGERGPLTWPARWRSAGWFATHLLLGGVVSVLTLTVPPVAVVLVPAPFTGRVSLLGSSWTVTKGWAGAWLPLLGVAVLAGLVALVLVASSLLIRIAPFLLGPTATERLAEVRRQAERLAQRNRLARELHDSVGHALSIVTIQASAASRVLDGDREFVRTALTAIEESARGALADLDHVLGVLRAESDEPRDTAPTRTLADLDDLLERTRAAGVPVESTVDGDIGAVPPAVSREAYRIAQECLTNAAKHAGRVPVTLRLTVDIGELRLDVVNPLSHKENTAGGGRGLGGMRERVTVLSGRFEAGETDGEWRVSVAIPLTMEWA</sequence>
<dbReference type="GO" id="GO:0046983">
    <property type="term" value="F:protein dimerization activity"/>
    <property type="evidence" value="ECO:0007669"/>
    <property type="project" value="InterPro"/>
</dbReference>
<evidence type="ECO:0000256" key="3">
    <source>
        <dbReference type="ARBA" id="ARBA00022553"/>
    </source>
</evidence>
<keyword evidence="6 11" id="KW-0418">Kinase</keyword>
<evidence type="ECO:0000256" key="7">
    <source>
        <dbReference type="ARBA" id="ARBA00022840"/>
    </source>
</evidence>
<keyword evidence="12" id="KW-1185">Reference proteome</keyword>
<evidence type="ECO:0000313" key="11">
    <source>
        <dbReference type="EMBL" id="RZS43356.1"/>
    </source>
</evidence>
<reference evidence="11 12" key="1">
    <citation type="submission" date="2019-02" db="EMBL/GenBank/DDBJ databases">
        <title>Genomic Encyclopedia of Type Strains, Phase IV (KMG-IV): sequencing the most valuable type-strain genomes for metagenomic binning, comparative biology and taxonomic classification.</title>
        <authorList>
            <person name="Goeker M."/>
        </authorList>
    </citation>
    <scope>NUCLEOTIDE SEQUENCE [LARGE SCALE GENOMIC DNA]</scope>
    <source>
        <strain evidence="11 12">DSM 101727</strain>
    </source>
</reference>
<feature type="domain" description="Signal transduction histidine kinase subgroup 3 dimerisation and phosphoacceptor" evidence="10">
    <location>
        <begin position="212"/>
        <end position="276"/>
    </location>
</feature>
<keyword evidence="9" id="KW-1133">Transmembrane helix</keyword>
<evidence type="ECO:0000256" key="4">
    <source>
        <dbReference type="ARBA" id="ARBA00022679"/>
    </source>
</evidence>
<evidence type="ECO:0000259" key="10">
    <source>
        <dbReference type="Pfam" id="PF07730"/>
    </source>
</evidence>
<keyword evidence="4" id="KW-0808">Transferase</keyword>
<dbReference type="EC" id="2.7.13.3" evidence="2"/>
<keyword evidence="7" id="KW-0067">ATP-binding</keyword>
<dbReference type="InterPro" id="IPR036890">
    <property type="entry name" value="HATPase_C_sf"/>
</dbReference>
<evidence type="ECO:0000313" key="12">
    <source>
        <dbReference type="Proteomes" id="UP000294257"/>
    </source>
</evidence>
<dbReference type="PANTHER" id="PTHR24421">
    <property type="entry name" value="NITRATE/NITRITE SENSOR PROTEIN NARX-RELATED"/>
    <property type="match status" value="1"/>
</dbReference>
<name>A0A4Q7L2M2_9PSEU</name>
<keyword evidence="8" id="KW-0902">Two-component regulatory system</keyword>
<dbReference type="Proteomes" id="UP000294257">
    <property type="component" value="Unassembled WGS sequence"/>
</dbReference>